<comment type="caution">
    <text evidence="3">The sequence shown here is derived from an EMBL/GenBank/DDBJ whole genome shotgun (WGS) entry which is preliminary data.</text>
</comment>
<evidence type="ECO:0000313" key="2">
    <source>
        <dbReference type="EMBL" id="MFH5228168.1"/>
    </source>
</evidence>
<evidence type="ECO:0000256" key="1">
    <source>
        <dbReference type="SAM" id="MobiDB-lite"/>
    </source>
</evidence>
<evidence type="ECO:0000313" key="5">
    <source>
        <dbReference type="Proteomes" id="UP001609219"/>
    </source>
</evidence>
<feature type="region of interest" description="Disordered" evidence="1">
    <location>
        <begin position="398"/>
        <end position="420"/>
    </location>
</feature>
<dbReference type="EMBL" id="JBIMSP010000021">
    <property type="protein sequence ID" value="MFH5243085.1"/>
    <property type="molecule type" value="Genomic_DNA"/>
</dbReference>
<gene>
    <name evidence="3" type="ORF">ACHIPV_14525</name>
    <name evidence="2" type="ORF">ACHIRB_06175</name>
</gene>
<evidence type="ECO:0000313" key="3">
    <source>
        <dbReference type="EMBL" id="MFH5243085.1"/>
    </source>
</evidence>
<accession>A0ABW7KM38</accession>
<sequence>MLNLTELGQIVATRDKHMVSEQAARLQPDIEPIEIDLAALGEIDLATVSDTADPPLSPYLDGLLPEVGCALLAGKGGVGKTWVCLRACQDAAKASGWATGAAVYLDLDGNGVGKLYARLRMLGMPDSAITSRAVNIVDPAALGGERRMSTFEALSGILKGLETTRPRLVIIDSFAKAIAAMGGSENDASDTNRVLGLVEVLRTLCSVVVIDHVGHESTSRPRGAAAKIDTPDTVVMLQPHQDADADVVAAATVMAVKDRHGALRQLAASGDLVGSGSHLGVIRVRRGEPYSVNLVTARAANEAAETAASIARVTGTDPNSRRRAEIERWIAESGTAGVSKSELAVSVVKLHSTLALPRADARAFVADVVDGLLRSGWVTESPVRGGTRVVWTAPEPILNPATDDPFAGPVAPGWDGTPPR</sequence>
<dbReference type="RefSeq" id="WP_395124803.1">
    <property type="nucleotide sequence ID" value="NZ_JBIMSN010000025.1"/>
</dbReference>
<evidence type="ECO:0000313" key="4">
    <source>
        <dbReference type="Proteomes" id="UP001609176"/>
    </source>
</evidence>
<reference evidence="4 5" key="1">
    <citation type="submission" date="2024-10" db="EMBL/GenBank/DDBJ databases">
        <authorList>
            <person name="Riesco R."/>
        </authorList>
    </citation>
    <scope>NUCLEOTIDE SEQUENCE [LARGE SCALE GENOMIC DNA]</scope>
    <source>
        <strain evidence="3 4">NCIMB 15448</strain>
        <strain evidence="2 5">NCIMB 15450</strain>
    </source>
</reference>
<name>A0ABW7KM38_9NOCA</name>
<dbReference type="Proteomes" id="UP001609219">
    <property type="component" value="Unassembled WGS sequence"/>
</dbReference>
<dbReference type="SUPFAM" id="SSF52540">
    <property type="entry name" value="P-loop containing nucleoside triphosphate hydrolases"/>
    <property type="match status" value="1"/>
</dbReference>
<proteinExistence type="predicted"/>
<dbReference type="Gene3D" id="3.40.50.300">
    <property type="entry name" value="P-loop containing nucleotide triphosphate hydrolases"/>
    <property type="match status" value="1"/>
</dbReference>
<dbReference type="InterPro" id="IPR027417">
    <property type="entry name" value="P-loop_NTPase"/>
</dbReference>
<protein>
    <submittedName>
        <fullName evidence="3">AAA family ATPase</fullName>
    </submittedName>
</protein>
<dbReference type="Proteomes" id="UP001609176">
    <property type="component" value="Unassembled WGS sequence"/>
</dbReference>
<dbReference type="EMBL" id="JBIMSN010000025">
    <property type="protein sequence ID" value="MFH5228168.1"/>
    <property type="molecule type" value="Genomic_DNA"/>
</dbReference>
<keyword evidence="5" id="KW-1185">Reference proteome</keyword>
<organism evidence="3 4">
    <name type="scientific">Antrihabitans spumae</name>
    <dbReference type="NCBI Taxonomy" id="3373370"/>
    <lineage>
        <taxon>Bacteria</taxon>
        <taxon>Bacillati</taxon>
        <taxon>Actinomycetota</taxon>
        <taxon>Actinomycetes</taxon>
        <taxon>Mycobacteriales</taxon>
        <taxon>Nocardiaceae</taxon>
        <taxon>Antrihabitans</taxon>
    </lineage>
</organism>
<dbReference type="Pfam" id="PF13481">
    <property type="entry name" value="AAA_25"/>
    <property type="match status" value="1"/>
</dbReference>